<accession>A0A6C0LU57</accession>
<dbReference type="EMBL" id="MN740558">
    <property type="protein sequence ID" value="QHU33545.1"/>
    <property type="molecule type" value="Genomic_DNA"/>
</dbReference>
<protein>
    <submittedName>
        <fullName evidence="1">Uncharacterized protein</fullName>
    </submittedName>
</protein>
<name>A0A6C0LU57_9ZZZZ</name>
<proteinExistence type="predicted"/>
<sequence length="95" mass="10662">MYHDSAVPQMKRVHFMTTEYAHDNMCRGQIQSVANNLSIIETFGVSVFPLSDIDVSTMEKKLSAVMVADVSCGIRAAAIHQMNRLCDIKHRYSLS</sequence>
<reference evidence="1" key="1">
    <citation type="journal article" date="2020" name="Nature">
        <title>Giant virus diversity and host interactions through global metagenomics.</title>
        <authorList>
            <person name="Schulz F."/>
            <person name="Roux S."/>
            <person name="Paez-Espino D."/>
            <person name="Jungbluth S."/>
            <person name="Walsh D.A."/>
            <person name="Denef V.J."/>
            <person name="McMahon K.D."/>
            <person name="Konstantinidis K.T."/>
            <person name="Eloe-Fadrosh E.A."/>
            <person name="Kyrpides N.C."/>
            <person name="Woyke T."/>
        </authorList>
    </citation>
    <scope>NUCLEOTIDE SEQUENCE</scope>
    <source>
        <strain evidence="1">GVMAG-S-1016704-121</strain>
    </source>
</reference>
<dbReference type="AlphaFoldDB" id="A0A6C0LU57"/>
<evidence type="ECO:0000313" key="1">
    <source>
        <dbReference type="EMBL" id="QHU33545.1"/>
    </source>
</evidence>
<organism evidence="1">
    <name type="scientific">viral metagenome</name>
    <dbReference type="NCBI Taxonomy" id="1070528"/>
    <lineage>
        <taxon>unclassified sequences</taxon>
        <taxon>metagenomes</taxon>
        <taxon>organismal metagenomes</taxon>
    </lineage>
</organism>